<gene>
    <name evidence="1" type="ORF">XD66_0053</name>
</gene>
<evidence type="ECO:0008006" key="3">
    <source>
        <dbReference type="Google" id="ProtNLM"/>
    </source>
</evidence>
<dbReference type="InterPro" id="IPR025354">
    <property type="entry name" value="DUF4258"/>
</dbReference>
<dbReference type="Proteomes" id="UP000053326">
    <property type="component" value="Unassembled WGS sequence"/>
</dbReference>
<dbReference type="EMBL" id="LGFO01000003">
    <property type="protein sequence ID" value="KUK37244.1"/>
    <property type="molecule type" value="Genomic_DNA"/>
</dbReference>
<evidence type="ECO:0000313" key="2">
    <source>
        <dbReference type="Proteomes" id="UP000053326"/>
    </source>
</evidence>
<evidence type="ECO:0000313" key="1">
    <source>
        <dbReference type="EMBL" id="KUK37244.1"/>
    </source>
</evidence>
<organism evidence="1 2">
    <name type="scientific">Thermacetogenium phaeum</name>
    <dbReference type="NCBI Taxonomy" id="85874"/>
    <lineage>
        <taxon>Bacteria</taxon>
        <taxon>Bacillati</taxon>
        <taxon>Bacillota</taxon>
        <taxon>Clostridia</taxon>
        <taxon>Thermoanaerobacterales</taxon>
        <taxon>Thermoanaerobacteraceae</taxon>
        <taxon>Thermacetogenium</taxon>
    </lineage>
</organism>
<name>A0A101FHS5_9THEO</name>
<sequence length="114" mass="13101">MTVWIALLRKAARERNAGNLEEGYIISRHALQRMGERGIAEEDITKCGLEGKVLETQDHGRDIKVLVQGVDSDGQDFYMIVALRFPRPVIVTVCRFQDEAWEDLGPFKKRRKED</sequence>
<dbReference type="AlphaFoldDB" id="A0A101FHS5"/>
<reference evidence="2" key="1">
    <citation type="journal article" date="2015" name="MBio">
        <title>Genome-Resolved Metagenomic Analysis Reveals Roles for Candidate Phyla and Other Microbial Community Members in Biogeochemical Transformations in Oil Reservoirs.</title>
        <authorList>
            <person name="Hu P."/>
            <person name="Tom L."/>
            <person name="Singh A."/>
            <person name="Thomas B.C."/>
            <person name="Baker B.J."/>
            <person name="Piceno Y.M."/>
            <person name="Andersen G.L."/>
            <person name="Banfield J.F."/>
        </authorList>
    </citation>
    <scope>NUCLEOTIDE SEQUENCE [LARGE SCALE GENOMIC DNA]</scope>
</reference>
<protein>
    <recommendedName>
        <fullName evidence="3">DUF4258 domain-containing protein</fullName>
    </recommendedName>
</protein>
<proteinExistence type="predicted"/>
<dbReference type="Pfam" id="PF14076">
    <property type="entry name" value="DUF4258"/>
    <property type="match status" value="1"/>
</dbReference>
<comment type="caution">
    <text evidence="1">The sequence shown here is derived from an EMBL/GenBank/DDBJ whole genome shotgun (WGS) entry which is preliminary data.</text>
</comment>
<accession>A0A101FHS5</accession>